<organism evidence="3">
    <name type="scientific">Bactrocera dorsalis</name>
    <name type="common">Oriental fruit fly</name>
    <name type="synonym">Dacus dorsalis</name>
    <dbReference type="NCBI Taxonomy" id="27457"/>
    <lineage>
        <taxon>Eukaryota</taxon>
        <taxon>Metazoa</taxon>
        <taxon>Ecdysozoa</taxon>
        <taxon>Arthropoda</taxon>
        <taxon>Hexapoda</taxon>
        <taxon>Insecta</taxon>
        <taxon>Pterygota</taxon>
        <taxon>Neoptera</taxon>
        <taxon>Endopterygota</taxon>
        <taxon>Diptera</taxon>
        <taxon>Brachycera</taxon>
        <taxon>Muscomorpha</taxon>
        <taxon>Tephritoidea</taxon>
        <taxon>Tephritidae</taxon>
        <taxon>Bactrocera</taxon>
        <taxon>Bactrocera</taxon>
    </lineage>
</organism>
<name>A0A034WGD4_BACDO</name>
<dbReference type="InterPro" id="IPR012464">
    <property type="entry name" value="DUF1676"/>
</dbReference>
<dbReference type="KEGG" id="bdr:105221924"/>
<feature type="signal peptide" evidence="2">
    <location>
        <begin position="1"/>
        <end position="20"/>
    </location>
</feature>
<dbReference type="PROSITE" id="PS51257">
    <property type="entry name" value="PROKAR_LIPOPROTEIN"/>
    <property type="match status" value="1"/>
</dbReference>
<accession>A0A034WGD4</accession>
<dbReference type="PANTHER" id="PTHR21879:SF17">
    <property type="entry name" value="LD24139P"/>
    <property type="match status" value="1"/>
</dbReference>
<feature type="chain" id="PRO_5044537522" evidence="2">
    <location>
        <begin position="21"/>
        <end position="276"/>
    </location>
</feature>
<keyword evidence="4" id="KW-1185">Reference proteome</keyword>
<dbReference type="OMA" id="GACLESD"/>
<dbReference type="AlphaFoldDB" id="A0A034WGD4"/>
<dbReference type="GO" id="GO:0016020">
    <property type="term" value="C:membrane"/>
    <property type="evidence" value="ECO:0007669"/>
    <property type="project" value="TreeGrafter"/>
</dbReference>
<reference evidence="4" key="3">
    <citation type="submission" date="2025-05" db="UniProtKB">
        <authorList>
            <consortium name="RefSeq"/>
        </authorList>
    </citation>
    <scope>NUCLEOTIDE SEQUENCE [LARGE SCALE GENOMIC DNA]</scope>
</reference>
<evidence type="ECO:0000313" key="4">
    <source>
        <dbReference type="Proteomes" id="UP001652620"/>
    </source>
</evidence>
<dbReference type="GeneID" id="105221924"/>
<keyword evidence="2" id="KW-0732">Signal</keyword>
<evidence type="ECO:0000313" key="5">
    <source>
        <dbReference type="RefSeq" id="XP_011197372.1"/>
    </source>
</evidence>
<reference evidence="5" key="2">
    <citation type="submission" date="2025-04" db="UniProtKB">
        <authorList>
            <consortium name="RefSeq"/>
        </authorList>
    </citation>
    <scope>IDENTIFICATION</scope>
    <source>
        <strain evidence="5">Punador</strain>
    </source>
</reference>
<proteinExistence type="predicted"/>
<gene>
    <name evidence="5" type="primary">LOC105221924</name>
</gene>
<evidence type="ECO:0000313" key="3">
    <source>
        <dbReference type="EMBL" id="JAC54641.1"/>
    </source>
</evidence>
<dbReference type="Proteomes" id="UP001652620">
    <property type="component" value="Chromosome 2"/>
</dbReference>
<keyword evidence="1" id="KW-0472">Membrane</keyword>
<feature type="transmembrane region" description="Helical" evidence="1">
    <location>
        <begin position="164"/>
        <end position="185"/>
    </location>
</feature>
<dbReference type="EMBL" id="GAKP01004311">
    <property type="protein sequence ID" value="JAC54641.1"/>
    <property type="molecule type" value="Transcribed_RNA"/>
</dbReference>
<feature type="transmembrane region" description="Helical" evidence="1">
    <location>
        <begin position="192"/>
        <end position="211"/>
    </location>
</feature>
<keyword evidence="1" id="KW-0812">Transmembrane</keyword>
<sequence length="276" mass="28794">MKVFAILATTSLLFVSCAWAAPSVQDNRVEGENGSSLALAARYLGSCFEAEDMTTCFAVKGITALNRAARSNNIELVNGISFKRDSASAVARSSKALSENEIYAQLPENAEERNGRLVDIAMQNAADFLGSHSLEVKIPAEATQDMARALDEGRGKLKKMLGPIAIAVGAKLFAVIPIVLGALALLTTKAVIVAKIALLLALIVSGSRFFGGLGNKFGGALGSGYNAAGWSGGNSAGWSSGAASSYPYARSLDAQQLAYSEQAPAVNDEEAEELQL</sequence>
<dbReference type="RefSeq" id="XP_011197372.1">
    <property type="nucleotide sequence ID" value="XM_011199070.3"/>
</dbReference>
<protein>
    <submittedName>
        <fullName evidence="5">Uncharacterized protein LOC105221924</fullName>
    </submittedName>
</protein>
<evidence type="ECO:0000256" key="2">
    <source>
        <dbReference type="SAM" id="SignalP"/>
    </source>
</evidence>
<keyword evidence="1" id="KW-1133">Transmembrane helix</keyword>
<dbReference type="CTD" id="40770"/>
<evidence type="ECO:0000256" key="1">
    <source>
        <dbReference type="SAM" id="Phobius"/>
    </source>
</evidence>
<dbReference type="OrthoDB" id="8191402at2759"/>
<dbReference type="PANTHER" id="PTHR21879">
    <property type="entry name" value="FI03362P-RELATED-RELATED"/>
    <property type="match status" value="1"/>
</dbReference>
<reference evidence="3" key="1">
    <citation type="journal article" date="2014" name="BMC Genomics">
        <title>Characterizing the developmental transcriptome of the oriental fruit fly, Bactrocera dorsalis (Diptera: Tephritidae) through comparative genomic analysis with Drosophila melanogaster utilizing modENCODE datasets.</title>
        <authorList>
            <person name="Geib S.M."/>
            <person name="Calla B."/>
            <person name="Hall B."/>
            <person name="Hou S."/>
            <person name="Manoukis N.C."/>
        </authorList>
    </citation>
    <scope>NUCLEOTIDE SEQUENCE</scope>
    <source>
        <strain evidence="3">Punador</strain>
    </source>
</reference>
<dbReference type="Pfam" id="PF07898">
    <property type="entry name" value="DUF1676"/>
    <property type="match status" value="1"/>
</dbReference>